<keyword evidence="3 6" id="KW-0812">Transmembrane</keyword>
<dbReference type="Pfam" id="PF07690">
    <property type="entry name" value="MFS_1"/>
    <property type="match status" value="1"/>
</dbReference>
<feature type="transmembrane region" description="Helical" evidence="6">
    <location>
        <begin position="272"/>
        <end position="294"/>
    </location>
</feature>
<evidence type="ECO:0000256" key="3">
    <source>
        <dbReference type="ARBA" id="ARBA00022692"/>
    </source>
</evidence>
<keyword evidence="4 6" id="KW-1133">Transmembrane helix</keyword>
<feature type="transmembrane region" description="Helical" evidence="6">
    <location>
        <begin position="306"/>
        <end position="329"/>
    </location>
</feature>
<feature type="transmembrane region" description="Helical" evidence="6">
    <location>
        <begin position="77"/>
        <end position="95"/>
    </location>
</feature>
<feature type="transmembrane region" description="Helical" evidence="6">
    <location>
        <begin position="102"/>
        <end position="120"/>
    </location>
</feature>
<keyword evidence="2" id="KW-0813">Transport</keyword>
<dbReference type="PANTHER" id="PTHR43791">
    <property type="entry name" value="PERMEASE-RELATED"/>
    <property type="match status" value="1"/>
</dbReference>
<dbReference type="GO" id="GO:0022857">
    <property type="term" value="F:transmembrane transporter activity"/>
    <property type="evidence" value="ECO:0007669"/>
    <property type="project" value="InterPro"/>
</dbReference>
<evidence type="ECO:0000256" key="5">
    <source>
        <dbReference type="ARBA" id="ARBA00023136"/>
    </source>
</evidence>
<keyword evidence="8" id="KW-1185">Reference proteome</keyword>
<dbReference type="RefSeq" id="XP_020077523.1">
    <property type="nucleotide sequence ID" value="XM_020219545.1"/>
</dbReference>
<evidence type="ECO:0000256" key="4">
    <source>
        <dbReference type="ARBA" id="ARBA00022989"/>
    </source>
</evidence>
<evidence type="ECO:0000313" key="7">
    <source>
        <dbReference type="EMBL" id="ODV68456.1"/>
    </source>
</evidence>
<protein>
    <submittedName>
        <fullName evidence="7">MFS general substrate transporter</fullName>
    </submittedName>
</protein>
<dbReference type="EMBL" id="KV454539">
    <property type="protein sequence ID" value="ODV68456.1"/>
    <property type="molecule type" value="Genomic_DNA"/>
</dbReference>
<feature type="transmembrane region" description="Helical" evidence="6">
    <location>
        <begin position="32"/>
        <end position="49"/>
    </location>
</feature>
<feature type="transmembrane region" description="Helical" evidence="6">
    <location>
        <begin position="359"/>
        <end position="381"/>
    </location>
</feature>
<evidence type="ECO:0000256" key="2">
    <source>
        <dbReference type="ARBA" id="ARBA00022448"/>
    </source>
</evidence>
<keyword evidence="5 6" id="KW-0472">Membrane</keyword>
<proteinExistence type="predicted"/>
<dbReference type="STRING" id="984485.A0A1E4RMI8"/>
<evidence type="ECO:0000256" key="6">
    <source>
        <dbReference type="SAM" id="Phobius"/>
    </source>
</evidence>
<name>A0A1E4RMI8_9ASCO</name>
<evidence type="ECO:0000256" key="1">
    <source>
        <dbReference type="ARBA" id="ARBA00004141"/>
    </source>
</evidence>
<gene>
    <name evidence="7" type="ORF">HYPBUDRAFT_134571</name>
</gene>
<dbReference type="InterPro" id="IPR011701">
    <property type="entry name" value="MFS"/>
</dbReference>
<dbReference type="OrthoDB" id="6730379at2759"/>
<feature type="transmembrane region" description="Helical" evidence="6">
    <location>
        <begin position="336"/>
        <end position="353"/>
    </location>
</feature>
<organism evidence="7 8">
    <name type="scientific">Hyphopichia burtonii NRRL Y-1933</name>
    <dbReference type="NCBI Taxonomy" id="984485"/>
    <lineage>
        <taxon>Eukaryota</taxon>
        <taxon>Fungi</taxon>
        <taxon>Dikarya</taxon>
        <taxon>Ascomycota</taxon>
        <taxon>Saccharomycotina</taxon>
        <taxon>Pichiomycetes</taxon>
        <taxon>Debaryomycetaceae</taxon>
        <taxon>Hyphopichia</taxon>
    </lineage>
</organism>
<dbReference type="GeneID" id="30994095"/>
<sequence>MQKYDQAFEFVNEEQTISSTDSVDSKVAYRKIDFRVCFILCGAYFLQFLDKSLLNYAAVMGIKTALTKPSQFNDLGTILYCAYIFGEPISAYCFQKFPVGKFFGICIICTGIVTICTGAVNSNSNGYASLMVLRALLGLFENSFASGCCLITSMWYSKTQQLHRTSWWTIQAGTSTMFGGLLSFLFQKIDSSKISVANWQLFYFVIGVITLLFGTYTFFSLPDNPTNCKFLTRLEKRIVLENIRLNQTGTESSFKPDKLKELLFKDKHTWPMVLLTLISMIPTGAVLTFSVSMIKNIGFNNQHSALMQIPLGVSTILAIVLGTNICAYFNGNHRSFIFISMLVPAIIGYIVLLSCSNKIGLLMSVYLINVGTCVITMIYSWNTANTANSTKRVYRNCITMIAFAVGCLIGPQIVVDYQTAYLVLMILSIVCIPLVLLVRYISIYENRKRDSLSKEEVDAWLTEMGDNYEFKDLTDIENIMFRYSY</sequence>
<feature type="transmembrane region" description="Helical" evidence="6">
    <location>
        <begin position="168"/>
        <end position="189"/>
    </location>
</feature>
<dbReference type="InterPro" id="IPR036259">
    <property type="entry name" value="MFS_trans_sf"/>
</dbReference>
<dbReference type="AlphaFoldDB" id="A0A1E4RMI8"/>
<comment type="subcellular location">
    <subcellularLocation>
        <location evidence="1">Membrane</location>
        <topology evidence="1">Multi-pass membrane protein</topology>
    </subcellularLocation>
</comment>
<dbReference type="PANTHER" id="PTHR43791:SF40">
    <property type="entry name" value="THIAMINE PATHWAY TRANSPORTER THI73"/>
    <property type="match status" value="1"/>
</dbReference>
<feature type="transmembrane region" description="Helical" evidence="6">
    <location>
        <begin position="201"/>
        <end position="219"/>
    </location>
</feature>
<dbReference type="SUPFAM" id="SSF103473">
    <property type="entry name" value="MFS general substrate transporter"/>
    <property type="match status" value="1"/>
</dbReference>
<feature type="transmembrane region" description="Helical" evidence="6">
    <location>
        <begin position="420"/>
        <end position="441"/>
    </location>
</feature>
<dbReference type="Gene3D" id="1.20.1250.20">
    <property type="entry name" value="MFS general substrate transporter like domains"/>
    <property type="match status" value="2"/>
</dbReference>
<feature type="transmembrane region" description="Helical" evidence="6">
    <location>
        <begin position="393"/>
        <end position="414"/>
    </location>
</feature>
<accession>A0A1E4RMI8</accession>
<dbReference type="Proteomes" id="UP000095085">
    <property type="component" value="Unassembled WGS sequence"/>
</dbReference>
<evidence type="ECO:0000313" key="8">
    <source>
        <dbReference type="Proteomes" id="UP000095085"/>
    </source>
</evidence>
<feature type="transmembrane region" description="Helical" evidence="6">
    <location>
        <begin position="132"/>
        <end position="156"/>
    </location>
</feature>
<dbReference type="GO" id="GO:0016020">
    <property type="term" value="C:membrane"/>
    <property type="evidence" value="ECO:0007669"/>
    <property type="project" value="UniProtKB-SubCell"/>
</dbReference>
<reference evidence="8" key="1">
    <citation type="submission" date="2016-05" db="EMBL/GenBank/DDBJ databases">
        <title>Comparative genomics of biotechnologically important yeasts.</title>
        <authorList>
            <consortium name="DOE Joint Genome Institute"/>
            <person name="Riley R."/>
            <person name="Haridas S."/>
            <person name="Wolfe K.H."/>
            <person name="Lopes M.R."/>
            <person name="Hittinger C.T."/>
            <person name="Goker M."/>
            <person name="Salamov A."/>
            <person name="Wisecaver J."/>
            <person name="Long T.M."/>
            <person name="Aerts A.L."/>
            <person name="Barry K."/>
            <person name="Choi C."/>
            <person name="Clum A."/>
            <person name="Coughlan A.Y."/>
            <person name="Deshpande S."/>
            <person name="Douglass A.P."/>
            <person name="Hanson S.J."/>
            <person name="Klenk H.-P."/>
            <person name="Labutti K."/>
            <person name="Lapidus A."/>
            <person name="Lindquist E."/>
            <person name="Lipzen A."/>
            <person name="Meier-Kolthoff J.P."/>
            <person name="Ohm R.A."/>
            <person name="Otillar R.P."/>
            <person name="Pangilinan J."/>
            <person name="Peng Y."/>
            <person name="Rokas A."/>
            <person name="Rosa C.A."/>
            <person name="Scheuner C."/>
            <person name="Sibirny A.A."/>
            <person name="Slot J.C."/>
            <person name="Stielow J.B."/>
            <person name="Sun H."/>
            <person name="Kurtzman C.P."/>
            <person name="Blackwell M."/>
            <person name="Grigoriev I.V."/>
            <person name="Jeffries T.W."/>
        </authorList>
    </citation>
    <scope>NUCLEOTIDE SEQUENCE [LARGE SCALE GENOMIC DNA]</scope>
    <source>
        <strain evidence="8">NRRL Y-1933</strain>
    </source>
</reference>